<evidence type="ECO:0000313" key="9">
    <source>
        <dbReference type="Proteomes" id="UP000309038"/>
    </source>
</evidence>
<comment type="catalytic activity">
    <reaction evidence="6">
        <text>a 1-acyl-sn-glycero-3-phosphocholine + H2O = sn-glycerol 3-phosphocholine + a fatty acid + H(+)</text>
        <dbReference type="Rhea" id="RHEA:15177"/>
        <dbReference type="ChEBI" id="CHEBI:15377"/>
        <dbReference type="ChEBI" id="CHEBI:15378"/>
        <dbReference type="ChEBI" id="CHEBI:16870"/>
        <dbReference type="ChEBI" id="CHEBI:28868"/>
        <dbReference type="ChEBI" id="CHEBI:58168"/>
        <dbReference type="EC" id="3.1.1.5"/>
    </reaction>
</comment>
<evidence type="ECO:0000256" key="1">
    <source>
        <dbReference type="ARBA" id="ARBA00008780"/>
    </source>
</evidence>
<dbReference type="PANTHER" id="PTHR10728:SF40">
    <property type="entry name" value="PATATIN FAMILY PROTEIN"/>
    <property type="match status" value="1"/>
</dbReference>
<proteinExistence type="inferred from homology"/>
<dbReference type="GO" id="GO:0005829">
    <property type="term" value="C:cytosol"/>
    <property type="evidence" value="ECO:0007669"/>
    <property type="project" value="TreeGrafter"/>
</dbReference>
<keyword evidence="2 5" id="KW-0378">Hydrolase</keyword>
<dbReference type="InterPro" id="IPR002642">
    <property type="entry name" value="LysoPLipase_cat_dom"/>
</dbReference>
<dbReference type="PANTHER" id="PTHR10728">
    <property type="entry name" value="CYTOSOLIC PHOSPHOLIPASE A2"/>
    <property type="match status" value="1"/>
</dbReference>
<evidence type="ECO:0000256" key="6">
    <source>
        <dbReference type="RuleBase" id="RU362103"/>
    </source>
</evidence>
<keyword evidence="3 5" id="KW-0442">Lipid degradation</keyword>
<feature type="non-terminal residue" evidence="8">
    <location>
        <position position="431"/>
    </location>
</feature>
<keyword evidence="4 5" id="KW-0443">Lipid metabolism</keyword>
<accession>A0A4S4KF15</accession>
<evidence type="ECO:0000259" key="7">
    <source>
        <dbReference type="PROSITE" id="PS51210"/>
    </source>
</evidence>
<comment type="caution">
    <text evidence="8">The sequence shown here is derived from an EMBL/GenBank/DDBJ whole genome shotgun (WGS) entry which is preliminary data.</text>
</comment>
<dbReference type="SUPFAM" id="SSF52151">
    <property type="entry name" value="FabD/lysophospholipase-like"/>
    <property type="match status" value="1"/>
</dbReference>
<name>A0A4S4KF15_9APHY</name>
<dbReference type="Proteomes" id="UP000309038">
    <property type="component" value="Unassembled WGS sequence"/>
</dbReference>
<dbReference type="GO" id="GO:0004622">
    <property type="term" value="F:phosphatidylcholine lysophospholipase activity"/>
    <property type="evidence" value="ECO:0007669"/>
    <property type="project" value="UniProtKB-EC"/>
</dbReference>
<evidence type="ECO:0000256" key="2">
    <source>
        <dbReference type="ARBA" id="ARBA00022801"/>
    </source>
</evidence>
<evidence type="ECO:0000256" key="3">
    <source>
        <dbReference type="ARBA" id="ARBA00022963"/>
    </source>
</evidence>
<protein>
    <recommendedName>
        <fullName evidence="6">Lysophospholipase</fullName>
        <ecNumber evidence="6">3.1.1.5</ecNumber>
    </recommendedName>
</protein>
<dbReference type="InterPro" id="IPR016035">
    <property type="entry name" value="Acyl_Trfase/lysoPLipase"/>
</dbReference>
<sequence length="431" mass="47376">MSTWKWPTSLDFTSLQAQLSALFLELSMGPGSLYSEIVDSPPDPKVYPEVDWDAEVRFGQELCMAERAFIGERRRAMRAPFANLIGVPESDIDERDLPIVAVAGSGGGYRAMLNTIGSLIGAESAGILSCVSYTAGVSGSCWALGVLHSGVAGLFQPKDAAAHLKDRIQLSYLDRSTLDALVTPPTHKYLLSGILRKAAGPSGAVSLVDVYGTLLGSRLFVPSDLSKLNPQDLSLHLMRRGIDRGQRPMPIFTAVQHATPPGAVQAIRELQAKRITAVDEDRAVSLDQEKIRLADATRCLWYEFTPYEIGCDEIGAWIPSWSFGRQFRNGLSVERRPELGFTILAGVFGSAFCASLKHYFAEIQPTLEVLPSQLFRWLREIITENERDFGLIHPVLPDQVPNFLKGLDGQLRYGSPPDLADREYMSFMDAG</sequence>
<evidence type="ECO:0000256" key="5">
    <source>
        <dbReference type="PROSITE-ProRule" id="PRU00555"/>
    </source>
</evidence>
<dbReference type="EMBL" id="SGPJ01000223">
    <property type="protein sequence ID" value="THG96596.1"/>
    <property type="molecule type" value="Genomic_DNA"/>
</dbReference>
<dbReference type="GO" id="GO:0046475">
    <property type="term" value="P:glycerophospholipid catabolic process"/>
    <property type="evidence" value="ECO:0007669"/>
    <property type="project" value="TreeGrafter"/>
</dbReference>
<dbReference type="AlphaFoldDB" id="A0A4S4KF15"/>
<feature type="domain" description="PLA2c" evidence="7">
    <location>
        <begin position="48"/>
        <end position="431"/>
    </location>
</feature>
<organism evidence="8 9">
    <name type="scientific">Hermanssonia centrifuga</name>
    <dbReference type="NCBI Taxonomy" id="98765"/>
    <lineage>
        <taxon>Eukaryota</taxon>
        <taxon>Fungi</taxon>
        <taxon>Dikarya</taxon>
        <taxon>Basidiomycota</taxon>
        <taxon>Agaricomycotina</taxon>
        <taxon>Agaricomycetes</taxon>
        <taxon>Polyporales</taxon>
        <taxon>Meruliaceae</taxon>
        <taxon>Hermanssonia</taxon>
    </lineage>
</organism>
<dbReference type="PROSITE" id="PS51210">
    <property type="entry name" value="PLA2C"/>
    <property type="match status" value="1"/>
</dbReference>
<dbReference type="EC" id="3.1.1.5" evidence="6"/>
<evidence type="ECO:0000313" key="8">
    <source>
        <dbReference type="EMBL" id="THG96596.1"/>
    </source>
</evidence>
<comment type="similarity">
    <text evidence="1 6">Belongs to the lysophospholipase family.</text>
</comment>
<dbReference type="Pfam" id="PF01735">
    <property type="entry name" value="PLA2_B"/>
    <property type="match status" value="1"/>
</dbReference>
<reference evidence="8 9" key="1">
    <citation type="submission" date="2019-02" db="EMBL/GenBank/DDBJ databases">
        <title>Genome sequencing of the rare red list fungi Phlebia centrifuga.</title>
        <authorList>
            <person name="Buettner E."/>
            <person name="Kellner H."/>
        </authorList>
    </citation>
    <scope>NUCLEOTIDE SEQUENCE [LARGE SCALE GENOMIC DNA]</scope>
    <source>
        <strain evidence="8 9">DSM 108282</strain>
    </source>
</reference>
<keyword evidence="9" id="KW-1185">Reference proteome</keyword>
<dbReference type="Gene3D" id="3.40.1090.10">
    <property type="entry name" value="Cytosolic phospholipase A2 catalytic domain"/>
    <property type="match status" value="1"/>
</dbReference>
<dbReference type="GO" id="GO:0004623">
    <property type="term" value="F:phospholipase A2 activity"/>
    <property type="evidence" value="ECO:0007669"/>
    <property type="project" value="TreeGrafter"/>
</dbReference>
<evidence type="ECO:0000256" key="4">
    <source>
        <dbReference type="ARBA" id="ARBA00023098"/>
    </source>
</evidence>
<gene>
    <name evidence="8" type="ORF">EW026_g5257</name>
</gene>